<reference evidence="15" key="3">
    <citation type="submission" date="2024-01" db="EMBL/GenBank/DDBJ databases">
        <authorList>
            <person name="Coelho M.A."/>
            <person name="David-Palma M."/>
            <person name="Shea T."/>
            <person name="Sun S."/>
            <person name="Cuomo C.A."/>
            <person name="Heitman J."/>
        </authorList>
    </citation>
    <scope>NUCLEOTIDE SEQUENCE</scope>
    <source>
        <strain evidence="15">CBS 7841</strain>
    </source>
</reference>
<dbReference type="InterPro" id="IPR017853">
    <property type="entry name" value="GH"/>
</dbReference>
<sequence>MASLIKLLSLLPLLALTQAATADEWRSRSIYQLMTDRFAPPADNTPCELGARNYCGGTWQTIISKLDYIQALGFDAIWISPTALNLEGDTEYGQAYHGYWTTDPTKLNPHFGTDADLKALSKAVHSRGMYLMTDIAINHLASTTYSLSVESLKSAAGGALLFKDPADYHPRCGIQWGNQTSEQVCWLAVGDDNNGVALMDLKTESESVAGVLTKWISGYVAEYGVDGFRVDATKHMSKEFQHNLCAAAGSFCMGEVAGDDSQYAGSFQGPDGIQSVCGFSMMYAMIDVFAKGKSTNTLDDYMKQAAENYYDPTLISLFLDNQDQPRFNSLTSDRALAYNAIVMSFMYGGMPVVYYGLEQDISDGSADPANREALWNYNNYATTGETFKRIANLNKIRSSLGKIGNFHKTVGKTLALQKQDIAIQREEALIILTNRGGSGQGTWTVEKTQLGKSADVIDLLSCAKSSTDSNGSLKITFSDGQPSVWVTTEVASKAEMCNLKESNSVTTTSQPISTSPTASGDKSATNQQSATVTSSGTGATLTGGTSDVVAVNYPVRTDVISDTSATATETGTCKRSRKRNARML</sequence>
<evidence type="ECO:0000313" key="16">
    <source>
        <dbReference type="Proteomes" id="UP000094043"/>
    </source>
</evidence>
<comment type="catalytic activity">
    <reaction evidence="1">
        <text>Endohydrolysis of (1-&gt;4)-alpha-D-glucosidic linkages in polysaccharides containing three or more (1-&gt;4)-alpha-linked D-glucose units.</text>
        <dbReference type="EC" id="3.2.1.1"/>
    </reaction>
</comment>
<dbReference type="PANTHER" id="PTHR10357">
    <property type="entry name" value="ALPHA-AMYLASE FAMILY MEMBER"/>
    <property type="match status" value="1"/>
</dbReference>
<dbReference type="InterPro" id="IPR006047">
    <property type="entry name" value="GH13_cat_dom"/>
</dbReference>
<keyword evidence="12" id="KW-0326">Glycosidase</keyword>
<dbReference type="OrthoDB" id="204980at2759"/>
<dbReference type="SUPFAM" id="SSF51445">
    <property type="entry name" value="(Trans)glycosidases"/>
    <property type="match status" value="1"/>
</dbReference>
<dbReference type="EC" id="3.2.1.1" evidence="4"/>
<dbReference type="Pfam" id="PF09260">
    <property type="entry name" value="A_amylase_dom_C"/>
    <property type="match status" value="1"/>
</dbReference>
<keyword evidence="11" id="KW-0119">Carbohydrate metabolism</keyword>
<dbReference type="VEuPathDB" id="FungiDB:L203_02370"/>
<evidence type="ECO:0000256" key="5">
    <source>
        <dbReference type="ARBA" id="ARBA00022723"/>
    </source>
</evidence>
<feature type="compositionally biased region" description="Basic residues" evidence="13">
    <location>
        <begin position="574"/>
        <end position="584"/>
    </location>
</feature>
<accession>A0A1E3IK33</accession>
<dbReference type="SMART" id="SM00642">
    <property type="entry name" value="Aamy"/>
    <property type="match status" value="1"/>
</dbReference>
<evidence type="ECO:0000256" key="12">
    <source>
        <dbReference type="ARBA" id="ARBA00023295"/>
    </source>
</evidence>
<evidence type="ECO:0000256" key="4">
    <source>
        <dbReference type="ARBA" id="ARBA00012595"/>
    </source>
</evidence>
<dbReference type="Gene3D" id="2.60.40.1180">
    <property type="entry name" value="Golgi alpha-mannosidase II"/>
    <property type="match status" value="1"/>
</dbReference>
<feature type="compositionally biased region" description="Polar residues" evidence="13">
    <location>
        <begin position="564"/>
        <end position="573"/>
    </location>
</feature>
<evidence type="ECO:0000313" key="15">
    <source>
        <dbReference type="EMBL" id="WVN86003.1"/>
    </source>
</evidence>
<comment type="cofactor">
    <cofactor evidence="2">
        <name>Ca(2+)</name>
        <dbReference type="ChEBI" id="CHEBI:29108"/>
    </cofactor>
</comment>
<feature type="compositionally biased region" description="Low complexity" evidence="13">
    <location>
        <begin position="504"/>
        <end position="519"/>
    </location>
</feature>
<protein>
    <recommendedName>
        <fullName evidence="4">alpha-amylase</fullName>
        <ecNumber evidence="4">3.2.1.1</ecNumber>
    </recommendedName>
</protein>
<comment type="similarity">
    <text evidence="3">Belongs to the glycosyl hydrolase 13 family.</text>
</comment>
<organism evidence="15 16">
    <name type="scientific">Cryptococcus depauperatus CBS 7841</name>
    <dbReference type="NCBI Taxonomy" id="1295531"/>
    <lineage>
        <taxon>Eukaryota</taxon>
        <taxon>Fungi</taxon>
        <taxon>Dikarya</taxon>
        <taxon>Basidiomycota</taxon>
        <taxon>Agaricomycotina</taxon>
        <taxon>Tremellomycetes</taxon>
        <taxon>Tremellales</taxon>
        <taxon>Cryptococcaceae</taxon>
        <taxon>Cryptococcus</taxon>
    </lineage>
</organism>
<feature type="compositionally biased region" description="Low complexity" evidence="13">
    <location>
        <begin position="529"/>
        <end position="545"/>
    </location>
</feature>
<feature type="region of interest" description="Disordered" evidence="13">
    <location>
        <begin position="564"/>
        <end position="584"/>
    </location>
</feature>
<dbReference type="GO" id="GO:0005509">
    <property type="term" value="F:calcium ion binding"/>
    <property type="evidence" value="ECO:0007669"/>
    <property type="project" value="InterPro"/>
</dbReference>
<evidence type="ECO:0000256" key="11">
    <source>
        <dbReference type="ARBA" id="ARBA00023277"/>
    </source>
</evidence>
<evidence type="ECO:0000256" key="8">
    <source>
        <dbReference type="ARBA" id="ARBA00022837"/>
    </source>
</evidence>
<gene>
    <name evidence="15" type="ORF">L203_101161</name>
</gene>
<dbReference type="InterPro" id="IPR015340">
    <property type="entry name" value="A_amylase_C_dom"/>
</dbReference>
<name>A0A1E3IK33_9TREE</name>
<evidence type="ECO:0000256" key="3">
    <source>
        <dbReference type="ARBA" id="ARBA00008061"/>
    </source>
</evidence>
<evidence type="ECO:0000256" key="6">
    <source>
        <dbReference type="ARBA" id="ARBA00022729"/>
    </source>
</evidence>
<feature type="signal peptide" evidence="14">
    <location>
        <begin position="1"/>
        <end position="22"/>
    </location>
</feature>
<dbReference type="PIRSF" id="PIRSF001024">
    <property type="entry name" value="Alph-amyl_fung"/>
    <property type="match status" value="1"/>
</dbReference>
<keyword evidence="8" id="KW-0106">Calcium</keyword>
<dbReference type="InterPro" id="IPR013777">
    <property type="entry name" value="A-amylase-like"/>
</dbReference>
<dbReference type="EMBL" id="CP143784">
    <property type="protein sequence ID" value="WVN86003.1"/>
    <property type="molecule type" value="Genomic_DNA"/>
</dbReference>
<keyword evidence="16" id="KW-1185">Reference proteome</keyword>
<dbReference type="AlphaFoldDB" id="A0A1E3IK33"/>
<evidence type="ECO:0000256" key="9">
    <source>
        <dbReference type="ARBA" id="ARBA00023157"/>
    </source>
</evidence>
<proteinExistence type="inferred from homology"/>
<keyword evidence="10" id="KW-0325">Glycoprotein</keyword>
<reference evidence="15" key="1">
    <citation type="submission" date="2016-06" db="EMBL/GenBank/DDBJ databases">
        <authorList>
            <person name="Cuomo C."/>
            <person name="Litvintseva A."/>
            <person name="Heitman J."/>
            <person name="Chen Y."/>
            <person name="Sun S."/>
            <person name="Springer D."/>
            <person name="Dromer F."/>
            <person name="Young S."/>
            <person name="Zeng Q."/>
            <person name="Chapman S."/>
            <person name="Gujja S."/>
            <person name="Saif S."/>
            <person name="Birren B."/>
        </authorList>
    </citation>
    <scope>NUCLEOTIDE SEQUENCE</scope>
    <source>
        <strain evidence="15">CBS 7841</strain>
    </source>
</reference>
<evidence type="ECO:0000256" key="1">
    <source>
        <dbReference type="ARBA" id="ARBA00000548"/>
    </source>
</evidence>
<dbReference type="GO" id="GO:0004556">
    <property type="term" value="F:alpha-amylase activity"/>
    <property type="evidence" value="ECO:0007669"/>
    <property type="project" value="UniProtKB-EC"/>
</dbReference>
<evidence type="ECO:0000256" key="2">
    <source>
        <dbReference type="ARBA" id="ARBA00001913"/>
    </source>
</evidence>
<dbReference type="PANTHER" id="PTHR10357:SF215">
    <property type="entry name" value="ALPHA-AMYLASE 1"/>
    <property type="match status" value="1"/>
</dbReference>
<dbReference type="GO" id="GO:0016052">
    <property type="term" value="P:carbohydrate catabolic process"/>
    <property type="evidence" value="ECO:0007669"/>
    <property type="project" value="InterPro"/>
</dbReference>
<dbReference type="RefSeq" id="XP_066066703.1">
    <property type="nucleotide sequence ID" value="XM_066210606.1"/>
</dbReference>
<evidence type="ECO:0000256" key="13">
    <source>
        <dbReference type="SAM" id="MobiDB-lite"/>
    </source>
</evidence>
<dbReference type="GeneID" id="91085375"/>
<keyword evidence="6 14" id="KW-0732">Signal</keyword>
<dbReference type="Proteomes" id="UP000094043">
    <property type="component" value="Chromosome 1"/>
</dbReference>
<evidence type="ECO:0000256" key="7">
    <source>
        <dbReference type="ARBA" id="ARBA00022801"/>
    </source>
</evidence>
<dbReference type="SUPFAM" id="SSF51011">
    <property type="entry name" value="Glycosyl hydrolase domain"/>
    <property type="match status" value="1"/>
</dbReference>
<evidence type="ECO:0000256" key="14">
    <source>
        <dbReference type="SAM" id="SignalP"/>
    </source>
</evidence>
<evidence type="ECO:0000256" key="10">
    <source>
        <dbReference type="ARBA" id="ARBA00023180"/>
    </source>
</evidence>
<dbReference type="KEGG" id="cdep:91085375"/>
<dbReference type="CDD" id="cd11319">
    <property type="entry name" value="AmyAc_euk_AmyA"/>
    <property type="match status" value="1"/>
</dbReference>
<reference evidence="15" key="2">
    <citation type="journal article" date="2022" name="Elife">
        <title>Obligate sexual reproduction of a homothallic fungus closely related to the Cryptococcus pathogenic species complex.</title>
        <authorList>
            <person name="Passer A.R."/>
            <person name="Clancey S.A."/>
            <person name="Shea T."/>
            <person name="David-Palma M."/>
            <person name="Averette A.F."/>
            <person name="Boekhout T."/>
            <person name="Porcel B.M."/>
            <person name="Nowrousian M."/>
            <person name="Cuomo C.A."/>
            <person name="Sun S."/>
            <person name="Heitman J."/>
            <person name="Coelho M.A."/>
        </authorList>
    </citation>
    <scope>NUCLEOTIDE SEQUENCE</scope>
    <source>
        <strain evidence="15">CBS 7841</strain>
    </source>
</reference>
<keyword evidence="5" id="KW-0479">Metal-binding</keyword>
<feature type="region of interest" description="Disordered" evidence="13">
    <location>
        <begin position="501"/>
        <end position="545"/>
    </location>
</feature>
<dbReference type="InterPro" id="IPR013780">
    <property type="entry name" value="Glyco_hydro_b"/>
</dbReference>
<dbReference type="Pfam" id="PF00128">
    <property type="entry name" value="Alpha-amylase"/>
    <property type="match status" value="1"/>
</dbReference>
<feature type="chain" id="PRO_5043736043" description="alpha-amylase" evidence="14">
    <location>
        <begin position="23"/>
        <end position="584"/>
    </location>
</feature>
<keyword evidence="9" id="KW-1015">Disulfide bond</keyword>
<dbReference type="Gene3D" id="3.20.20.80">
    <property type="entry name" value="Glycosidases"/>
    <property type="match status" value="1"/>
</dbReference>
<keyword evidence="7" id="KW-0378">Hydrolase</keyword>